<keyword evidence="7" id="KW-0812">Transmembrane</keyword>
<dbReference type="SUPFAM" id="SSF55785">
    <property type="entry name" value="PYP-like sensor domain (PAS domain)"/>
    <property type="match status" value="1"/>
</dbReference>
<protein>
    <recommendedName>
        <fullName evidence="2">histidine kinase</fullName>
        <ecNumber evidence="2">2.7.13.3</ecNumber>
    </recommendedName>
</protein>
<dbReference type="Pfam" id="PF02518">
    <property type="entry name" value="HATPase_c"/>
    <property type="match status" value="1"/>
</dbReference>
<keyword evidence="7" id="KW-0472">Membrane</keyword>
<reference evidence="12" key="1">
    <citation type="submission" date="2018-09" db="EMBL/GenBank/DDBJ databases">
        <authorList>
            <person name="Livingstone P.G."/>
            <person name="Whitworth D.E."/>
        </authorList>
    </citation>
    <scope>NUCLEOTIDE SEQUENCE [LARGE SCALE GENOMIC DNA]</scope>
    <source>
        <strain evidence="12">CA040B</strain>
    </source>
</reference>
<dbReference type="CDD" id="cd00082">
    <property type="entry name" value="HisKA"/>
    <property type="match status" value="1"/>
</dbReference>
<dbReference type="Gene3D" id="3.30.450.20">
    <property type="entry name" value="PAS domain"/>
    <property type="match status" value="1"/>
</dbReference>
<dbReference type="InterPro" id="IPR035965">
    <property type="entry name" value="PAS-like_dom_sf"/>
</dbReference>
<dbReference type="FunFam" id="3.30.565.10:FF:000006">
    <property type="entry name" value="Sensor histidine kinase WalK"/>
    <property type="match status" value="1"/>
</dbReference>
<keyword evidence="6" id="KW-0902">Two-component regulatory system</keyword>
<dbReference type="Pfam" id="PF01590">
    <property type="entry name" value="GAF"/>
    <property type="match status" value="1"/>
</dbReference>
<dbReference type="InterPro" id="IPR029016">
    <property type="entry name" value="GAF-like_dom_sf"/>
</dbReference>
<evidence type="ECO:0000256" key="1">
    <source>
        <dbReference type="ARBA" id="ARBA00000085"/>
    </source>
</evidence>
<keyword evidence="3" id="KW-0597">Phosphoprotein</keyword>
<dbReference type="SMART" id="SM00065">
    <property type="entry name" value="GAF"/>
    <property type="match status" value="1"/>
</dbReference>
<dbReference type="InterPro" id="IPR050736">
    <property type="entry name" value="Sensor_HK_Regulatory"/>
</dbReference>
<dbReference type="Gene3D" id="1.10.287.130">
    <property type="match status" value="1"/>
</dbReference>
<dbReference type="InterPro" id="IPR003018">
    <property type="entry name" value="GAF"/>
</dbReference>
<evidence type="ECO:0000256" key="3">
    <source>
        <dbReference type="ARBA" id="ARBA00022553"/>
    </source>
</evidence>
<dbReference type="CDD" id="cd00130">
    <property type="entry name" value="PAS"/>
    <property type="match status" value="1"/>
</dbReference>
<dbReference type="SMART" id="SM00388">
    <property type="entry name" value="HisKA"/>
    <property type="match status" value="1"/>
</dbReference>
<dbReference type="SUPFAM" id="SSF55874">
    <property type="entry name" value="ATPase domain of HSP90 chaperone/DNA topoisomerase II/histidine kinase"/>
    <property type="match status" value="1"/>
</dbReference>
<feature type="transmembrane region" description="Helical" evidence="7">
    <location>
        <begin position="12"/>
        <end position="34"/>
    </location>
</feature>
<dbReference type="Pfam" id="PF08448">
    <property type="entry name" value="PAS_4"/>
    <property type="match status" value="1"/>
</dbReference>
<dbReference type="NCBIfam" id="TIGR00229">
    <property type="entry name" value="sensory_box"/>
    <property type="match status" value="1"/>
</dbReference>
<dbReference type="InterPro" id="IPR000014">
    <property type="entry name" value="PAS"/>
</dbReference>
<evidence type="ECO:0000256" key="5">
    <source>
        <dbReference type="ARBA" id="ARBA00022777"/>
    </source>
</evidence>
<dbReference type="OrthoDB" id="5525648at2"/>
<dbReference type="PROSITE" id="PS50113">
    <property type="entry name" value="PAC"/>
    <property type="match status" value="1"/>
</dbReference>
<dbReference type="SMART" id="SM00387">
    <property type="entry name" value="HATPase_c"/>
    <property type="match status" value="1"/>
</dbReference>
<dbReference type="EC" id="2.7.13.3" evidence="2"/>
<dbReference type="SUPFAM" id="SSF47384">
    <property type="entry name" value="Homodimeric domain of signal transducing histidine kinase"/>
    <property type="match status" value="1"/>
</dbReference>
<evidence type="ECO:0000313" key="11">
    <source>
        <dbReference type="EMBL" id="RKH28609.1"/>
    </source>
</evidence>
<dbReference type="Proteomes" id="UP000273405">
    <property type="component" value="Unassembled WGS sequence"/>
</dbReference>
<comment type="caution">
    <text evidence="11">The sequence shown here is derived from an EMBL/GenBank/DDBJ whole genome shotgun (WGS) entry which is preliminary data.</text>
</comment>
<dbReference type="GO" id="GO:0000155">
    <property type="term" value="F:phosphorelay sensor kinase activity"/>
    <property type="evidence" value="ECO:0007669"/>
    <property type="project" value="InterPro"/>
</dbReference>
<dbReference type="InterPro" id="IPR000700">
    <property type="entry name" value="PAS-assoc_C"/>
</dbReference>
<gene>
    <name evidence="11" type="ORF">D7X12_40105</name>
</gene>
<evidence type="ECO:0000256" key="2">
    <source>
        <dbReference type="ARBA" id="ARBA00012438"/>
    </source>
</evidence>
<dbReference type="Gene3D" id="3.30.565.10">
    <property type="entry name" value="Histidine kinase-like ATPase, C-terminal domain"/>
    <property type="match status" value="1"/>
</dbReference>
<dbReference type="InterPro" id="IPR003594">
    <property type="entry name" value="HATPase_dom"/>
</dbReference>
<proteinExistence type="predicted"/>
<dbReference type="Pfam" id="PF00512">
    <property type="entry name" value="HisKA"/>
    <property type="match status" value="1"/>
</dbReference>
<comment type="catalytic activity">
    <reaction evidence="1">
        <text>ATP + protein L-histidine = ADP + protein N-phospho-L-histidine.</text>
        <dbReference type="EC" id="2.7.13.3"/>
    </reaction>
</comment>
<evidence type="ECO:0000256" key="4">
    <source>
        <dbReference type="ARBA" id="ARBA00022679"/>
    </source>
</evidence>
<dbReference type="PROSITE" id="PS50109">
    <property type="entry name" value="HIS_KIN"/>
    <property type="match status" value="1"/>
</dbReference>
<dbReference type="SUPFAM" id="SSF55781">
    <property type="entry name" value="GAF domain-like"/>
    <property type="match status" value="1"/>
</dbReference>
<dbReference type="CDD" id="cd00075">
    <property type="entry name" value="HATPase"/>
    <property type="match status" value="1"/>
</dbReference>
<evidence type="ECO:0000259" key="9">
    <source>
        <dbReference type="PROSITE" id="PS50112"/>
    </source>
</evidence>
<dbReference type="PANTHER" id="PTHR43711:SF1">
    <property type="entry name" value="HISTIDINE KINASE 1"/>
    <property type="match status" value="1"/>
</dbReference>
<feature type="domain" description="PAS" evidence="9">
    <location>
        <begin position="219"/>
        <end position="265"/>
    </location>
</feature>
<dbReference type="PANTHER" id="PTHR43711">
    <property type="entry name" value="TWO-COMPONENT HISTIDINE KINASE"/>
    <property type="match status" value="1"/>
</dbReference>
<dbReference type="InterPro" id="IPR003661">
    <property type="entry name" value="HisK_dim/P_dom"/>
</dbReference>
<keyword evidence="7" id="KW-1133">Transmembrane helix</keyword>
<dbReference type="InterPro" id="IPR036097">
    <property type="entry name" value="HisK_dim/P_sf"/>
</dbReference>
<evidence type="ECO:0000259" key="10">
    <source>
        <dbReference type="PROSITE" id="PS50113"/>
    </source>
</evidence>
<keyword evidence="4" id="KW-0808">Transferase</keyword>
<organism evidence="11 12">
    <name type="scientific">Corallococcus sicarius</name>
    <dbReference type="NCBI Taxonomy" id="2316726"/>
    <lineage>
        <taxon>Bacteria</taxon>
        <taxon>Pseudomonadati</taxon>
        <taxon>Myxococcota</taxon>
        <taxon>Myxococcia</taxon>
        <taxon>Myxococcales</taxon>
        <taxon>Cystobacterineae</taxon>
        <taxon>Myxococcaceae</taxon>
        <taxon>Corallococcus</taxon>
    </lineage>
</organism>
<evidence type="ECO:0000256" key="6">
    <source>
        <dbReference type="ARBA" id="ARBA00023012"/>
    </source>
</evidence>
<dbReference type="InterPro" id="IPR004358">
    <property type="entry name" value="Sig_transdc_His_kin-like_C"/>
</dbReference>
<evidence type="ECO:0000259" key="8">
    <source>
        <dbReference type="PROSITE" id="PS50109"/>
    </source>
</evidence>
<dbReference type="EMBL" id="RAWG01000527">
    <property type="protein sequence ID" value="RKH28609.1"/>
    <property type="molecule type" value="Genomic_DNA"/>
</dbReference>
<dbReference type="PROSITE" id="PS50112">
    <property type="entry name" value="PAS"/>
    <property type="match status" value="1"/>
</dbReference>
<keyword evidence="5" id="KW-0418">Kinase</keyword>
<dbReference type="InterPro" id="IPR036890">
    <property type="entry name" value="HATPase_C_sf"/>
</dbReference>
<dbReference type="AlphaFoldDB" id="A0A3A8MBF3"/>
<dbReference type="InterPro" id="IPR001610">
    <property type="entry name" value="PAC"/>
</dbReference>
<name>A0A3A8MBF3_9BACT</name>
<dbReference type="SMART" id="SM00091">
    <property type="entry name" value="PAS"/>
    <property type="match status" value="1"/>
</dbReference>
<dbReference type="Gene3D" id="3.30.450.40">
    <property type="match status" value="1"/>
</dbReference>
<evidence type="ECO:0000313" key="12">
    <source>
        <dbReference type="Proteomes" id="UP000273405"/>
    </source>
</evidence>
<dbReference type="SMART" id="SM00086">
    <property type="entry name" value="PAC"/>
    <property type="match status" value="1"/>
</dbReference>
<sequence>MARPSRFGQDSGWGLGASLAVALVLTTVAVGALLTSRTAGKARVLERSVDLLEVEHLGRSFSDKVSLANSALLAGGRSITQDTALARQRFLDASERLRERLLAPEDQALVDAVWSAEQTHEAALLALRDTPEGPEQMAAQMAAREQLARAHARVREAQARLEGEVQARLTRAHQAALAADRWELGLLLLASSLGVVVASSLAWVLHRQLQPLKREAVSIEHRFQALVEGVRDYALVLLDARGRVASWSPGAERIQGWTEAEALGRPASLFYTSEEAAAGQSERDLARARNEERLQTEGWRQRKDGSRFWAEMSITALRDESGAPQGFAVVTRDITQQRRTERMQELLAEAGRVFHQSLDPDLTVAELARLLVPEVADGCILYLLTPAGELRPRAVTHVQPEREASLWESLRRFPPRPGTSPHIWEVMRSGRSFLDVEASGLQLEMVAESPQHRVLIERLGIGSSLVVPVRAGSRTLGVFVLMTARGHRRFAPGDQVLVEELAGRAALALENTRLLREAREAVDLIAVTAHDLGNPLHALQLLLRKVQRAQEADQGEVARQGLTAARGQAQRLGQLLHDLLDLSRLSSNTQVLDTSPVDLGELAREVVDRFAESAAQAGCTLTLEAQAGQVGRWDRIRLDRIITNLIANALKFGRGHPVTVRVAALDAEHTRLVVRDEGVGIAPEAQRRVFERYEREPTARAEPGYGLGLYIVRQLVESHGGTIRLDSVPGRGATFTVDLPRMPRSVEEAARAEPVSLQ</sequence>
<feature type="domain" description="PAC" evidence="10">
    <location>
        <begin position="294"/>
        <end position="346"/>
    </location>
</feature>
<feature type="transmembrane region" description="Helical" evidence="7">
    <location>
        <begin position="184"/>
        <end position="205"/>
    </location>
</feature>
<feature type="domain" description="Histidine kinase" evidence="8">
    <location>
        <begin position="527"/>
        <end position="743"/>
    </location>
</feature>
<accession>A0A3A8MBF3</accession>
<dbReference type="PRINTS" id="PR00344">
    <property type="entry name" value="BCTRLSENSOR"/>
</dbReference>
<dbReference type="InterPro" id="IPR013656">
    <property type="entry name" value="PAS_4"/>
</dbReference>
<keyword evidence="12" id="KW-1185">Reference proteome</keyword>
<dbReference type="InterPro" id="IPR005467">
    <property type="entry name" value="His_kinase_dom"/>
</dbReference>
<evidence type="ECO:0000256" key="7">
    <source>
        <dbReference type="SAM" id="Phobius"/>
    </source>
</evidence>